<name>A0ABU3ADC0_9FLAO</name>
<organism evidence="2 3">
    <name type="scientific">Croceitalea rosinachiae</name>
    <dbReference type="NCBI Taxonomy" id="3075596"/>
    <lineage>
        <taxon>Bacteria</taxon>
        <taxon>Pseudomonadati</taxon>
        <taxon>Bacteroidota</taxon>
        <taxon>Flavobacteriia</taxon>
        <taxon>Flavobacteriales</taxon>
        <taxon>Flavobacteriaceae</taxon>
        <taxon>Croceitalea</taxon>
    </lineage>
</organism>
<evidence type="ECO:0000313" key="3">
    <source>
        <dbReference type="Proteomes" id="UP001255246"/>
    </source>
</evidence>
<dbReference type="Proteomes" id="UP001255246">
    <property type="component" value="Unassembled WGS sequence"/>
</dbReference>
<dbReference type="EMBL" id="JAVRHR010000003">
    <property type="protein sequence ID" value="MDT0608179.1"/>
    <property type="molecule type" value="Genomic_DNA"/>
</dbReference>
<evidence type="ECO:0000313" key="2">
    <source>
        <dbReference type="EMBL" id="MDT0608179.1"/>
    </source>
</evidence>
<keyword evidence="1" id="KW-0732">Signal</keyword>
<evidence type="ECO:0008006" key="4">
    <source>
        <dbReference type="Google" id="ProtNLM"/>
    </source>
</evidence>
<comment type="caution">
    <text evidence="2">The sequence shown here is derived from an EMBL/GenBank/DDBJ whole genome shotgun (WGS) entry which is preliminary data.</text>
</comment>
<gene>
    <name evidence="2" type="ORF">RM706_14125</name>
</gene>
<proteinExistence type="predicted"/>
<sequence length="167" mass="19227">MKALFIYFILFLPIYLIAQQEDCNCCSQEQKAFDFWVGEWKVTDSNGNLAGYNTITKEESGCVLKEKWTSAKPGYTGTSNNFFNKQSKNWEQLWVDNSGNHLKLIGNKIGNQMILSSEEFKHTDGKFYVNRISWTENSNGTVRQLWEVLSKGKVVNVLFDGLYARIK</sequence>
<dbReference type="RefSeq" id="WP_311352671.1">
    <property type="nucleotide sequence ID" value="NZ_JAVRHR010000003.1"/>
</dbReference>
<protein>
    <recommendedName>
        <fullName evidence="4">Lipocalin-like domain-containing protein</fullName>
    </recommendedName>
</protein>
<reference evidence="2 3" key="1">
    <citation type="submission" date="2023-09" db="EMBL/GenBank/DDBJ databases">
        <authorList>
            <person name="Rey-Velasco X."/>
        </authorList>
    </citation>
    <scope>NUCLEOTIDE SEQUENCE [LARGE SCALE GENOMIC DNA]</scope>
    <source>
        <strain evidence="2 3">F388</strain>
    </source>
</reference>
<accession>A0ABU3ADC0</accession>
<feature type="chain" id="PRO_5047179602" description="Lipocalin-like domain-containing protein" evidence="1">
    <location>
        <begin position="19"/>
        <end position="167"/>
    </location>
</feature>
<evidence type="ECO:0000256" key="1">
    <source>
        <dbReference type="SAM" id="SignalP"/>
    </source>
</evidence>
<keyword evidence="3" id="KW-1185">Reference proteome</keyword>
<feature type="signal peptide" evidence="1">
    <location>
        <begin position="1"/>
        <end position="18"/>
    </location>
</feature>